<sequence length="211" mass="23067">MTTVTPPRLQGPRLEGTSGPELRPRDRILGTARDLFHRHGYRGVGVDTIAEVAGTNKMTLYRHFGSKDDLIVECLHGFAEEADAIWASFEKTYSGDPVAQLHAWVRVGADCAIADERGCDMVNAAVELTEHDHPARRVIEDFKTAQRDRLVRLCRAAGATQAELLADTLWLLLEGARVSRQSVGAEGPSARFIRMAEAIIAAFLPRGPAAP</sequence>
<dbReference type="SUPFAM" id="SSF46689">
    <property type="entry name" value="Homeodomain-like"/>
    <property type="match status" value="1"/>
</dbReference>
<dbReference type="PANTHER" id="PTHR30055">
    <property type="entry name" value="HTH-TYPE TRANSCRIPTIONAL REGULATOR RUTR"/>
    <property type="match status" value="1"/>
</dbReference>
<evidence type="ECO:0000256" key="3">
    <source>
        <dbReference type="SAM" id="MobiDB-lite"/>
    </source>
</evidence>
<dbReference type="EMBL" id="JAEKLZ010000162">
    <property type="protein sequence ID" value="MBW8725164.1"/>
    <property type="molecule type" value="Genomic_DNA"/>
</dbReference>
<dbReference type="Proteomes" id="UP000700706">
    <property type="component" value="Unassembled WGS sequence"/>
</dbReference>
<dbReference type="AlphaFoldDB" id="A0A952FMX4"/>
<comment type="caution">
    <text evidence="5">The sequence shown here is derived from an EMBL/GenBank/DDBJ whole genome shotgun (WGS) entry which is preliminary data.</text>
</comment>
<dbReference type="InterPro" id="IPR050109">
    <property type="entry name" value="HTH-type_TetR-like_transc_reg"/>
</dbReference>
<accession>A0A952FMX4</accession>
<dbReference type="GO" id="GO:0000976">
    <property type="term" value="F:transcription cis-regulatory region binding"/>
    <property type="evidence" value="ECO:0007669"/>
    <property type="project" value="TreeGrafter"/>
</dbReference>
<feature type="DNA-binding region" description="H-T-H motif" evidence="2">
    <location>
        <begin position="45"/>
        <end position="64"/>
    </location>
</feature>
<dbReference type="GO" id="GO:0003700">
    <property type="term" value="F:DNA-binding transcription factor activity"/>
    <property type="evidence" value="ECO:0007669"/>
    <property type="project" value="TreeGrafter"/>
</dbReference>
<dbReference type="PANTHER" id="PTHR30055:SF200">
    <property type="entry name" value="HTH-TYPE TRANSCRIPTIONAL REPRESSOR BDCR"/>
    <property type="match status" value="1"/>
</dbReference>
<gene>
    <name evidence="5" type="ORF">JF625_08440</name>
</gene>
<proteinExistence type="predicted"/>
<dbReference type="PRINTS" id="PR00455">
    <property type="entry name" value="HTHTETR"/>
</dbReference>
<dbReference type="InterPro" id="IPR009057">
    <property type="entry name" value="Homeodomain-like_sf"/>
</dbReference>
<dbReference type="SUPFAM" id="SSF48498">
    <property type="entry name" value="Tetracyclin repressor-like, C-terminal domain"/>
    <property type="match status" value="1"/>
</dbReference>
<dbReference type="PROSITE" id="PS50977">
    <property type="entry name" value="HTH_TETR_2"/>
    <property type="match status" value="1"/>
</dbReference>
<evidence type="ECO:0000259" key="4">
    <source>
        <dbReference type="PROSITE" id="PS50977"/>
    </source>
</evidence>
<dbReference type="Gene3D" id="1.10.357.10">
    <property type="entry name" value="Tetracycline Repressor, domain 2"/>
    <property type="match status" value="1"/>
</dbReference>
<feature type="domain" description="HTH tetR-type" evidence="4">
    <location>
        <begin position="22"/>
        <end position="82"/>
    </location>
</feature>
<evidence type="ECO:0000256" key="2">
    <source>
        <dbReference type="PROSITE-ProRule" id="PRU00335"/>
    </source>
</evidence>
<keyword evidence="1 2" id="KW-0238">DNA-binding</keyword>
<evidence type="ECO:0000313" key="6">
    <source>
        <dbReference type="Proteomes" id="UP000700706"/>
    </source>
</evidence>
<organism evidence="5 6">
    <name type="scientific">Inquilinus limosus</name>
    <dbReference type="NCBI Taxonomy" id="171674"/>
    <lineage>
        <taxon>Bacteria</taxon>
        <taxon>Pseudomonadati</taxon>
        <taxon>Pseudomonadota</taxon>
        <taxon>Alphaproteobacteria</taxon>
        <taxon>Rhodospirillales</taxon>
        <taxon>Rhodospirillaceae</taxon>
        <taxon>Inquilinus</taxon>
    </lineage>
</organism>
<protein>
    <submittedName>
        <fullName evidence="5">TetR/AcrR family transcriptional regulator</fullName>
    </submittedName>
</protein>
<dbReference type="InterPro" id="IPR036271">
    <property type="entry name" value="Tet_transcr_reg_TetR-rel_C_sf"/>
</dbReference>
<reference evidence="5" key="1">
    <citation type="submission" date="2020-06" db="EMBL/GenBank/DDBJ databases">
        <title>Stable isotope informed genome-resolved metagenomics uncovers potential trophic interactions in rhizosphere soil.</title>
        <authorList>
            <person name="Starr E.P."/>
            <person name="Shi S."/>
            <person name="Blazewicz S.J."/>
            <person name="Koch B.J."/>
            <person name="Probst A.J."/>
            <person name="Hungate B.A."/>
            <person name="Pett-Ridge J."/>
            <person name="Firestone M.K."/>
            <person name="Banfield J.F."/>
        </authorList>
    </citation>
    <scope>NUCLEOTIDE SEQUENCE</scope>
    <source>
        <strain evidence="5">YM_69_17</strain>
    </source>
</reference>
<dbReference type="Pfam" id="PF00440">
    <property type="entry name" value="TetR_N"/>
    <property type="match status" value="1"/>
</dbReference>
<name>A0A952FMX4_9PROT</name>
<evidence type="ECO:0000256" key="1">
    <source>
        <dbReference type="ARBA" id="ARBA00023125"/>
    </source>
</evidence>
<evidence type="ECO:0000313" key="5">
    <source>
        <dbReference type="EMBL" id="MBW8725164.1"/>
    </source>
</evidence>
<dbReference type="InterPro" id="IPR001647">
    <property type="entry name" value="HTH_TetR"/>
</dbReference>
<feature type="region of interest" description="Disordered" evidence="3">
    <location>
        <begin position="1"/>
        <end position="24"/>
    </location>
</feature>